<dbReference type="PROSITE" id="PS51118">
    <property type="entry name" value="HTH_HXLR"/>
    <property type="match status" value="1"/>
</dbReference>
<dbReference type="Pfam" id="PF01638">
    <property type="entry name" value="HxlR"/>
    <property type="match status" value="1"/>
</dbReference>
<dbReference type="RefSeq" id="WP_019404633.1">
    <property type="nucleotide sequence ID" value="NZ_CYHC01000007.1"/>
</dbReference>
<evidence type="ECO:0000256" key="1">
    <source>
        <dbReference type="ARBA" id="ARBA00023015"/>
    </source>
</evidence>
<organism evidence="5 6">
    <name type="scientific">Chelatococcus sambhunathii</name>
    <dbReference type="NCBI Taxonomy" id="363953"/>
    <lineage>
        <taxon>Bacteria</taxon>
        <taxon>Pseudomonadati</taxon>
        <taxon>Pseudomonadota</taxon>
        <taxon>Alphaproteobacteria</taxon>
        <taxon>Hyphomicrobiales</taxon>
        <taxon>Chelatococcaceae</taxon>
        <taxon>Chelatococcus</taxon>
    </lineage>
</organism>
<dbReference type="InterPro" id="IPR036388">
    <property type="entry name" value="WH-like_DNA-bd_sf"/>
</dbReference>
<gene>
    <name evidence="5" type="ORF">Ga0061061_10736</name>
</gene>
<evidence type="ECO:0000313" key="5">
    <source>
        <dbReference type="EMBL" id="CUA89227.1"/>
    </source>
</evidence>
<dbReference type="PANTHER" id="PTHR33204:SF39">
    <property type="entry name" value="TRANSCRIPTIONAL REGULATORY PROTEIN"/>
    <property type="match status" value="1"/>
</dbReference>
<reference evidence="5 6" key="1">
    <citation type="submission" date="2015-08" db="EMBL/GenBank/DDBJ databases">
        <authorList>
            <person name="Varghese N."/>
        </authorList>
    </citation>
    <scope>NUCLEOTIDE SEQUENCE [LARGE SCALE GENOMIC DNA]</scope>
    <source>
        <strain evidence="5 6">DSM 18167</strain>
    </source>
</reference>
<evidence type="ECO:0000256" key="2">
    <source>
        <dbReference type="ARBA" id="ARBA00023125"/>
    </source>
</evidence>
<accession>A0ABP2A5R9</accession>
<comment type="caution">
    <text evidence="5">The sequence shown here is derived from an EMBL/GenBank/DDBJ whole genome shotgun (WGS) entry which is preliminary data.</text>
</comment>
<keyword evidence="6" id="KW-1185">Reference proteome</keyword>
<dbReference type="InterPro" id="IPR036390">
    <property type="entry name" value="WH_DNA-bd_sf"/>
</dbReference>
<name>A0ABP2A5R9_9HYPH</name>
<dbReference type="PANTHER" id="PTHR33204">
    <property type="entry name" value="TRANSCRIPTIONAL REGULATOR, MARR FAMILY"/>
    <property type="match status" value="1"/>
</dbReference>
<dbReference type="Gene3D" id="1.10.10.10">
    <property type="entry name" value="Winged helix-like DNA-binding domain superfamily/Winged helix DNA-binding domain"/>
    <property type="match status" value="1"/>
</dbReference>
<feature type="domain" description="HTH hxlR-type" evidence="4">
    <location>
        <begin position="13"/>
        <end position="112"/>
    </location>
</feature>
<keyword evidence="3" id="KW-0804">Transcription</keyword>
<dbReference type="SUPFAM" id="SSF46785">
    <property type="entry name" value="Winged helix' DNA-binding domain"/>
    <property type="match status" value="1"/>
</dbReference>
<keyword evidence="2" id="KW-0238">DNA-binding</keyword>
<dbReference type="EMBL" id="CYHC01000007">
    <property type="protein sequence ID" value="CUA89227.1"/>
    <property type="molecule type" value="Genomic_DNA"/>
</dbReference>
<evidence type="ECO:0000313" key="6">
    <source>
        <dbReference type="Proteomes" id="UP000182178"/>
    </source>
</evidence>
<dbReference type="InterPro" id="IPR002577">
    <property type="entry name" value="HTH_HxlR"/>
</dbReference>
<dbReference type="Proteomes" id="UP000182178">
    <property type="component" value="Unassembled WGS sequence"/>
</dbReference>
<evidence type="ECO:0000259" key="4">
    <source>
        <dbReference type="PROSITE" id="PS51118"/>
    </source>
</evidence>
<proteinExistence type="predicted"/>
<sequence length="124" mass="13838">MGRTAPLAGQNSCRAVSEVLSRVGDKWSVLVIVAVRERPHRFNELKRKVGGISQQMLTSTLKTLERDGLVTRTVMPTTPPQVSYALTDLGRSLSSTLRQLAEWSIDNLATIQESRRQYDEGRPT</sequence>
<keyword evidence="1" id="KW-0805">Transcription regulation</keyword>
<protein>
    <submittedName>
        <fullName evidence="5">Transcriptional regulator, HxlR family</fullName>
    </submittedName>
</protein>
<evidence type="ECO:0000256" key="3">
    <source>
        <dbReference type="ARBA" id="ARBA00023163"/>
    </source>
</evidence>